<dbReference type="Gene3D" id="2.160.20.10">
    <property type="entry name" value="Single-stranded right-handed beta-helix, Pectin lyase-like"/>
    <property type="match status" value="1"/>
</dbReference>
<organism evidence="1">
    <name type="scientific">marine metagenome</name>
    <dbReference type="NCBI Taxonomy" id="408172"/>
    <lineage>
        <taxon>unclassified sequences</taxon>
        <taxon>metagenomes</taxon>
        <taxon>ecological metagenomes</taxon>
    </lineage>
</organism>
<evidence type="ECO:0000313" key="1">
    <source>
        <dbReference type="EMBL" id="SVB82793.1"/>
    </source>
</evidence>
<gene>
    <name evidence="1" type="ORF">METZ01_LOCUS235647</name>
</gene>
<evidence type="ECO:0008006" key="2">
    <source>
        <dbReference type="Google" id="ProtNLM"/>
    </source>
</evidence>
<name>A0A382H7P4_9ZZZZ</name>
<dbReference type="InterPro" id="IPR006626">
    <property type="entry name" value="PbH1"/>
</dbReference>
<dbReference type="SMART" id="SM00710">
    <property type="entry name" value="PbH1"/>
    <property type="match status" value="5"/>
</dbReference>
<dbReference type="EMBL" id="UINC01059412">
    <property type="protein sequence ID" value="SVB82793.1"/>
    <property type="molecule type" value="Genomic_DNA"/>
</dbReference>
<dbReference type="InterPro" id="IPR012334">
    <property type="entry name" value="Pectin_lyas_fold"/>
</dbReference>
<feature type="non-terminal residue" evidence="1">
    <location>
        <position position="476"/>
    </location>
</feature>
<feature type="non-terminal residue" evidence="1">
    <location>
        <position position="1"/>
    </location>
</feature>
<reference evidence="1" key="1">
    <citation type="submission" date="2018-05" db="EMBL/GenBank/DDBJ databases">
        <authorList>
            <person name="Lanie J.A."/>
            <person name="Ng W.-L."/>
            <person name="Kazmierczak K.M."/>
            <person name="Andrzejewski T.M."/>
            <person name="Davidsen T.M."/>
            <person name="Wayne K.J."/>
            <person name="Tettelin H."/>
            <person name="Glass J.I."/>
            <person name="Rusch D."/>
            <person name="Podicherti R."/>
            <person name="Tsui H.-C.T."/>
            <person name="Winkler M.E."/>
        </authorList>
    </citation>
    <scope>NUCLEOTIDE SEQUENCE</scope>
</reference>
<proteinExistence type="predicted"/>
<sequence length="476" mass="49740">SEISVLRCESNELVYLNMRNGVTDGLTSFNATNNDSLGCIETLDPDYATANWTYANGNIDDGVTFSILCGSSDLSTWHVDTTGSDGQGTGTAVSPFASIQMGINAASNSDTVLVAAGTYVENINYNGKNISVLGENRETTIIDGDSSGTVVSFASDEDTSAVLSGFTITNGLNSVGGGIYVNGSDPTLVDLIVSGNSTGTTGGQPSGGGICLRYSSSSIDNVIFEDNYAYYQGGGIETRYSDILLTNSVFRGNYGGANSGAGWFGFSSDVTIENVLATDNEAHYGYGAFGIYSNTDLYLINATLTDNESSSGDALGVSSTSNATVSNCIFYNNRDHNGEITGPIRLAGTNSSLDIQYSDVQGGQDAIIMNDQSTVNWGAGNIDVDPLFVDPDSGDYHLSDLSPVISGGIDSLQIDSTWYVVPSTDIEGNSRPNPVGTLPDMGAYENENGIEGYNGPVWYVDASSDVTYANGSPSAK</sequence>
<protein>
    <recommendedName>
        <fullName evidence="2">DUF1565 domain-containing protein</fullName>
    </recommendedName>
</protein>
<accession>A0A382H7P4</accession>
<dbReference type="AlphaFoldDB" id="A0A382H7P4"/>
<dbReference type="InterPro" id="IPR011050">
    <property type="entry name" value="Pectin_lyase_fold/virulence"/>
</dbReference>
<dbReference type="SUPFAM" id="SSF51126">
    <property type="entry name" value="Pectin lyase-like"/>
    <property type="match status" value="1"/>
</dbReference>